<keyword evidence="2" id="KW-0472">Membrane</keyword>
<keyword evidence="2" id="KW-0812">Transmembrane</keyword>
<proteinExistence type="predicted"/>
<feature type="transmembrane region" description="Helical" evidence="2">
    <location>
        <begin position="75"/>
        <end position="95"/>
    </location>
</feature>
<keyword evidence="2" id="KW-1133">Transmembrane helix</keyword>
<dbReference type="Proteomes" id="UP000178735">
    <property type="component" value="Unassembled WGS sequence"/>
</dbReference>
<accession>A0A1F7WLD9</accession>
<evidence type="ECO:0000313" key="4">
    <source>
        <dbReference type="Proteomes" id="UP000178735"/>
    </source>
</evidence>
<comment type="caution">
    <text evidence="3">The sequence shown here is derived from an EMBL/GenBank/DDBJ whole genome shotgun (WGS) entry which is preliminary data.</text>
</comment>
<evidence type="ECO:0000256" key="1">
    <source>
        <dbReference type="SAM" id="MobiDB-lite"/>
    </source>
</evidence>
<dbReference type="AlphaFoldDB" id="A0A1F7WLD9"/>
<feature type="compositionally biased region" description="Basic and acidic residues" evidence="1">
    <location>
        <begin position="208"/>
        <end position="219"/>
    </location>
</feature>
<dbReference type="EMBL" id="MGFH01000170">
    <property type="protein sequence ID" value="OGM03357.1"/>
    <property type="molecule type" value="Genomic_DNA"/>
</dbReference>
<sequence length="485" mass="52287">MSDPKDKLVLFKEILSLMIVTIGFITALMSSGVVKNIKIEPVTLIIIIAVVLFIVQLLVRMVFGEDHYVEVKKKVLATARDFSIVLLIIIGFYFAGKYAANYNPAVQPPSQTSFRVADASKEIEKGLSAAPLKNLKKEKTPQPKPKDKDKDKAAAKKSDVKHSKDDEKPSKNDQKASAKHDNDQNLKTAANEDKKDDKSAKASVAKEPVTDKTEEKKEAQAAANSQMAEKKTEPVELTSSPAPAEVLKQPEKEVKTTETATTAQAALPAAYKTSEVSAVKEAKPVQTPEMAAVKEVKPEQTAETLLAKEPSAVPHLNVPAAATSEILIAAETKKTEPAKPAEPVVIDVIAEDIVSAPAASPVKNEAAPTAAVDASETVSASTASKDSDEVLSYKLTKDPDEENDEDISAAGTTVKFEQTSDELREKVNNDKVVIKKEYEINKTPYGLKNAGEKVMEGGRKIFDGGANLLEKAGHGIKKQINKVIK</sequence>
<reference evidence="3 4" key="1">
    <citation type="journal article" date="2016" name="Nat. Commun.">
        <title>Thousands of microbial genomes shed light on interconnected biogeochemical processes in an aquifer system.</title>
        <authorList>
            <person name="Anantharaman K."/>
            <person name="Brown C.T."/>
            <person name="Hug L.A."/>
            <person name="Sharon I."/>
            <person name="Castelle C.J."/>
            <person name="Probst A.J."/>
            <person name="Thomas B.C."/>
            <person name="Singh A."/>
            <person name="Wilkins M.J."/>
            <person name="Karaoz U."/>
            <person name="Brodie E.L."/>
            <person name="Williams K.H."/>
            <person name="Hubbard S.S."/>
            <person name="Banfield J.F."/>
        </authorList>
    </citation>
    <scope>NUCLEOTIDE SEQUENCE [LARGE SCALE GENOMIC DNA]</scope>
</reference>
<feature type="compositionally biased region" description="Basic and acidic residues" evidence="1">
    <location>
        <begin position="135"/>
        <end position="200"/>
    </location>
</feature>
<organism evidence="3 4">
    <name type="scientific">Candidatus Wallbacteria bacterium GWC2_49_35</name>
    <dbReference type="NCBI Taxonomy" id="1817813"/>
    <lineage>
        <taxon>Bacteria</taxon>
        <taxon>Candidatus Walliibacteriota</taxon>
    </lineage>
</organism>
<feature type="region of interest" description="Disordered" evidence="1">
    <location>
        <begin position="130"/>
        <end position="260"/>
    </location>
</feature>
<name>A0A1F7WLD9_9BACT</name>
<feature type="transmembrane region" description="Helical" evidence="2">
    <location>
        <begin position="9"/>
        <end position="30"/>
    </location>
</feature>
<evidence type="ECO:0000256" key="2">
    <source>
        <dbReference type="SAM" id="Phobius"/>
    </source>
</evidence>
<protein>
    <submittedName>
        <fullName evidence="3">Uncharacterized protein</fullName>
    </submittedName>
</protein>
<evidence type="ECO:0000313" key="3">
    <source>
        <dbReference type="EMBL" id="OGM03357.1"/>
    </source>
</evidence>
<gene>
    <name evidence="3" type="ORF">A2008_13060</name>
</gene>
<feature type="transmembrane region" description="Helical" evidence="2">
    <location>
        <begin position="42"/>
        <end position="63"/>
    </location>
</feature>
<feature type="region of interest" description="Disordered" evidence="1">
    <location>
        <begin position="358"/>
        <end position="412"/>
    </location>
</feature>
<dbReference type="STRING" id="1817813.A2008_13060"/>